<evidence type="ECO:0000256" key="1">
    <source>
        <dbReference type="SAM" id="MobiDB-lite"/>
    </source>
</evidence>
<feature type="region of interest" description="Disordered" evidence="1">
    <location>
        <begin position="146"/>
        <end position="177"/>
    </location>
</feature>
<dbReference type="CTD" id="348801"/>
<keyword evidence="2" id="KW-1185">Reference proteome</keyword>
<dbReference type="PANTHER" id="PTHR35667:SF1">
    <property type="entry name" value="LEUKEMIA NUP98 FUSION PARTNER 1"/>
    <property type="match status" value="1"/>
</dbReference>
<feature type="compositionally biased region" description="Basic and acidic residues" evidence="1">
    <location>
        <begin position="146"/>
        <end position="165"/>
    </location>
</feature>
<gene>
    <name evidence="3" type="primary">Lnp1</name>
</gene>
<dbReference type="GeneID" id="105991508"/>
<accession>A0A1S3FUT5</accession>
<dbReference type="KEGG" id="dord:105991508"/>
<dbReference type="FunCoup" id="A0A1S3FUT5">
    <property type="interactions" value="5"/>
</dbReference>
<dbReference type="OrthoDB" id="8062037at2759"/>
<dbReference type="PANTHER" id="PTHR35667">
    <property type="entry name" value="LEUKEMIA NUP98 FUSION PARTNER 1"/>
    <property type="match status" value="1"/>
</dbReference>
<feature type="region of interest" description="Disordered" evidence="1">
    <location>
        <begin position="27"/>
        <end position="110"/>
    </location>
</feature>
<dbReference type="InterPro" id="IPR029280">
    <property type="entry name" value="LNP1"/>
</dbReference>
<dbReference type="InParanoid" id="A0A1S3FUT5"/>
<evidence type="ECO:0000313" key="2">
    <source>
        <dbReference type="Proteomes" id="UP000081671"/>
    </source>
</evidence>
<dbReference type="Pfam" id="PF15419">
    <property type="entry name" value="LNP1"/>
    <property type="match status" value="1"/>
</dbReference>
<feature type="compositionally biased region" description="Basic and acidic residues" evidence="1">
    <location>
        <begin position="93"/>
        <end position="102"/>
    </location>
</feature>
<name>A0A1S3FUT5_DIPOR</name>
<organism evidence="2 3">
    <name type="scientific">Dipodomys ordii</name>
    <name type="common">Ord's kangaroo rat</name>
    <dbReference type="NCBI Taxonomy" id="10020"/>
    <lineage>
        <taxon>Eukaryota</taxon>
        <taxon>Metazoa</taxon>
        <taxon>Chordata</taxon>
        <taxon>Craniata</taxon>
        <taxon>Vertebrata</taxon>
        <taxon>Euteleostomi</taxon>
        <taxon>Mammalia</taxon>
        <taxon>Eutheria</taxon>
        <taxon>Euarchontoglires</taxon>
        <taxon>Glires</taxon>
        <taxon>Rodentia</taxon>
        <taxon>Castorimorpha</taxon>
        <taxon>Heteromyidae</taxon>
        <taxon>Dipodomyinae</taxon>
        <taxon>Dipodomys</taxon>
    </lineage>
</organism>
<feature type="compositionally biased region" description="Basic and acidic residues" evidence="1">
    <location>
        <begin position="27"/>
        <end position="44"/>
    </location>
</feature>
<reference evidence="3" key="1">
    <citation type="submission" date="2025-08" db="UniProtKB">
        <authorList>
            <consortium name="RefSeq"/>
        </authorList>
    </citation>
    <scope>IDENTIFICATION</scope>
    <source>
        <tissue evidence="3">Kidney</tissue>
    </source>
</reference>
<dbReference type="Proteomes" id="UP000081671">
    <property type="component" value="Unplaced"/>
</dbReference>
<evidence type="ECO:0000313" key="3">
    <source>
        <dbReference type="RefSeq" id="XP_012879602.1"/>
    </source>
</evidence>
<protein>
    <submittedName>
        <fullName evidence="3">Leukemia NUP98 fusion partner 1</fullName>
    </submittedName>
</protein>
<sequence length="177" mass="21183">MEHKDDDDEDVSFAKWMSSFWGHSWREEDERRLRERHRPQESSYRKTSLPCPFPGLPKFTSSDNHPRRHSHEDQKSQSHPHLRYYRKYSMDGSSRETLESKKQSHSQIQEFSESFEQQLYFKAKHSVTLGPEHRKEKNEGECLKVEMKTSQKVEERRLAEEEHPETYPPPLAEKGPE</sequence>
<proteinExistence type="predicted"/>
<dbReference type="RefSeq" id="XP_012879602.1">
    <property type="nucleotide sequence ID" value="XM_013024148.1"/>
</dbReference>
<dbReference type="AlphaFoldDB" id="A0A1S3FUT5"/>